<proteinExistence type="predicted"/>
<dbReference type="Proteomes" id="UP000295711">
    <property type="component" value="Unassembled WGS sequence"/>
</dbReference>
<evidence type="ECO:0000313" key="2">
    <source>
        <dbReference type="Proteomes" id="UP000295711"/>
    </source>
</evidence>
<evidence type="ECO:0000313" key="1">
    <source>
        <dbReference type="EMBL" id="TCO82160.1"/>
    </source>
</evidence>
<sequence>MRYEKSMVKIADDIIREQQAERKVQNKKQKWHDEYATLKFFRYICRNIGNLQEGEIQRLVWKLKQSDKKAVEKHLKGYAWEFDYEKMFSTLTQNPVCQKVCQKNKYTSWMHLINRYCTEDC</sequence>
<dbReference type="AlphaFoldDB" id="A0A4R2L4I2"/>
<name>A0A4R2L4I2_9FIRM</name>
<dbReference type="OrthoDB" id="1955321at2"/>
<dbReference type="RefSeq" id="WP_132094158.1">
    <property type="nucleotide sequence ID" value="NZ_JANKAQ010000018.1"/>
</dbReference>
<keyword evidence="2" id="KW-1185">Reference proteome</keyword>
<gene>
    <name evidence="1" type="ORF">EV212_11933</name>
</gene>
<dbReference type="EMBL" id="SLXA01000019">
    <property type="protein sequence ID" value="TCO82160.1"/>
    <property type="molecule type" value="Genomic_DNA"/>
</dbReference>
<reference evidence="1 2" key="1">
    <citation type="submission" date="2019-03" db="EMBL/GenBank/DDBJ databases">
        <title>Genomic Encyclopedia of Type Strains, Phase IV (KMG-IV): sequencing the most valuable type-strain genomes for metagenomic binning, comparative biology and taxonomic classification.</title>
        <authorList>
            <person name="Goeker M."/>
        </authorList>
    </citation>
    <scope>NUCLEOTIDE SEQUENCE [LARGE SCALE GENOMIC DNA]</scope>
    <source>
        <strain evidence="1 2">DSM 28559</strain>
    </source>
</reference>
<organism evidence="1 2">
    <name type="scientific">Frisingicoccus caecimuris</name>
    <dbReference type="NCBI Taxonomy" id="1796636"/>
    <lineage>
        <taxon>Bacteria</taxon>
        <taxon>Bacillati</taxon>
        <taxon>Bacillota</taxon>
        <taxon>Clostridia</taxon>
        <taxon>Lachnospirales</taxon>
        <taxon>Lachnospiraceae</taxon>
        <taxon>Frisingicoccus</taxon>
    </lineage>
</organism>
<protein>
    <submittedName>
        <fullName evidence="1">Uncharacterized protein</fullName>
    </submittedName>
</protein>
<comment type="caution">
    <text evidence="1">The sequence shown here is derived from an EMBL/GenBank/DDBJ whole genome shotgun (WGS) entry which is preliminary data.</text>
</comment>
<accession>A0A4R2L4I2</accession>